<sequence length="225" mass="25606">MINSLRQDGDAVKSKKYALESLNVGQPRKVLYNGREIETGIYKEPVDRQLFLSKTNFEGDGQADLVHHGGEDKAVCVYSYDHYSFWENALSIRLEPGAFGENLTVRRLTEEDVYIGDVYQLGEAIVEVSQPRQPCFKLAMKHQVNDLPVQVQNTMFTGFYFRVLKEGKVSKEDALELIESQANGVSIAAANHIKYHDKQNTQAIMRILEVKALSDSWRSSFEKRL</sequence>
<dbReference type="EMBL" id="CP126116">
    <property type="protein sequence ID" value="WHZ58387.1"/>
    <property type="molecule type" value="Genomic_DNA"/>
</dbReference>
<evidence type="ECO:0000313" key="1">
    <source>
        <dbReference type="EMBL" id="WHZ58387.1"/>
    </source>
</evidence>
<name>A0ACD4RD42_9BACI</name>
<proteinExistence type="predicted"/>
<dbReference type="Proteomes" id="UP001226091">
    <property type="component" value="Chromosome"/>
</dbReference>
<accession>A0ACD4RD42</accession>
<evidence type="ECO:0000313" key="2">
    <source>
        <dbReference type="Proteomes" id="UP001226091"/>
    </source>
</evidence>
<protein>
    <submittedName>
        <fullName evidence="1">MOSC domain-containing protein</fullName>
    </submittedName>
</protein>
<reference evidence="2" key="1">
    <citation type="journal article" date="2025" name="Aquaculture">
        <title>Assessment of the bioflocculant production and safety properties of Metabacillus hrfriensis sp. nov. based on phenotypic and whole-genome sequencing analysis.</title>
        <authorList>
            <person name="Zhang R."/>
            <person name="Zhao Z."/>
            <person name="Luo L."/>
            <person name="Wang S."/>
            <person name="Guo K."/>
            <person name="Xu W."/>
        </authorList>
    </citation>
    <scope>NUCLEOTIDE SEQUENCE [LARGE SCALE GENOMIC DNA]</scope>
    <source>
        <strain evidence="2">CT-WN-B3</strain>
    </source>
</reference>
<organism evidence="1 2">
    <name type="scientific">Metabacillus hrfriensis</name>
    <dbReference type="NCBI Taxonomy" id="3048891"/>
    <lineage>
        <taxon>Bacteria</taxon>
        <taxon>Bacillati</taxon>
        <taxon>Bacillota</taxon>
        <taxon>Bacilli</taxon>
        <taxon>Bacillales</taxon>
        <taxon>Bacillaceae</taxon>
        <taxon>Metabacillus</taxon>
    </lineage>
</organism>
<keyword evidence="2" id="KW-1185">Reference proteome</keyword>
<gene>
    <name evidence="1" type="ORF">QLQ22_03180</name>
</gene>